<evidence type="ECO:0000313" key="2">
    <source>
        <dbReference type="Proteomes" id="UP000053820"/>
    </source>
</evidence>
<dbReference type="Proteomes" id="UP000053820">
    <property type="component" value="Unassembled WGS sequence"/>
</dbReference>
<sequence length="257" mass="27271">MNTDNQTQNRDAIGQPMDGRFIIKASGIEIRNQARGRVVGSRRFCVNFSVGDVLRSTGDAKEKKKRATWKNTLFFDGENSSILEIGLYQKRSLLPDEYVGGFKGTVGALVGRTADGVIEEALNKATAGGRVAPTGITIKFGLSVEGSAGTAGVEHLRAEDAQTRANVAVKELSSTPQAVGLVTGAVDTIGNVAVEAQTVENTWGVLLGRIQLLTTIVDGIAEIHPYVSLAWSVLSAANKVCILKSTLMISLSTILAR</sequence>
<accession>A0A0C9WCT4</accession>
<proteinExistence type="predicted"/>
<dbReference type="EMBL" id="KN839855">
    <property type="protein sequence ID" value="KIJ62426.1"/>
    <property type="molecule type" value="Genomic_DNA"/>
</dbReference>
<keyword evidence="2" id="KW-1185">Reference proteome</keyword>
<evidence type="ECO:0000313" key="1">
    <source>
        <dbReference type="EMBL" id="KIJ62426.1"/>
    </source>
</evidence>
<dbReference type="AlphaFoldDB" id="A0A0C9WCT4"/>
<protein>
    <submittedName>
        <fullName evidence="1">Uncharacterized protein</fullName>
    </submittedName>
</protein>
<dbReference type="HOGENOM" id="CLU_1055796_0_0_1"/>
<reference evidence="1 2" key="1">
    <citation type="submission" date="2014-04" db="EMBL/GenBank/DDBJ databases">
        <title>Evolutionary Origins and Diversification of the Mycorrhizal Mutualists.</title>
        <authorList>
            <consortium name="DOE Joint Genome Institute"/>
            <consortium name="Mycorrhizal Genomics Consortium"/>
            <person name="Kohler A."/>
            <person name="Kuo A."/>
            <person name="Nagy L.G."/>
            <person name="Floudas D."/>
            <person name="Copeland A."/>
            <person name="Barry K.W."/>
            <person name="Cichocki N."/>
            <person name="Veneault-Fourrey C."/>
            <person name="LaButti K."/>
            <person name="Lindquist E.A."/>
            <person name="Lipzen A."/>
            <person name="Lundell T."/>
            <person name="Morin E."/>
            <person name="Murat C."/>
            <person name="Riley R."/>
            <person name="Ohm R."/>
            <person name="Sun H."/>
            <person name="Tunlid A."/>
            <person name="Henrissat B."/>
            <person name="Grigoriev I.V."/>
            <person name="Hibbett D.S."/>
            <person name="Martin F."/>
        </authorList>
    </citation>
    <scope>NUCLEOTIDE SEQUENCE [LARGE SCALE GENOMIC DNA]</scope>
    <source>
        <strain evidence="1 2">MD-312</strain>
    </source>
</reference>
<dbReference type="OrthoDB" id="3267051at2759"/>
<organism evidence="1 2">
    <name type="scientific">Hydnomerulius pinastri MD-312</name>
    <dbReference type="NCBI Taxonomy" id="994086"/>
    <lineage>
        <taxon>Eukaryota</taxon>
        <taxon>Fungi</taxon>
        <taxon>Dikarya</taxon>
        <taxon>Basidiomycota</taxon>
        <taxon>Agaricomycotina</taxon>
        <taxon>Agaricomycetes</taxon>
        <taxon>Agaricomycetidae</taxon>
        <taxon>Boletales</taxon>
        <taxon>Boletales incertae sedis</taxon>
        <taxon>Leucogyrophana</taxon>
    </lineage>
</organism>
<gene>
    <name evidence="1" type="ORF">HYDPIDRAFT_114530</name>
</gene>
<name>A0A0C9WCT4_9AGAM</name>